<dbReference type="PANTHER" id="PTHR10519:SF20">
    <property type="entry name" value="G-PROTEIN COUPLED RECEPTOR 156-RELATED"/>
    <property type="match status" value="1"/>
</dbReference>
<dbReference type="InterPro" id="IPR002455">
    <property type="entry name" value="GPCR3_GABA-B"/>
</dbReference>
<evidence type="ECO:0000313" key="12">
    <source>
        <dbReference type="EMBL" id="CAB9518437.1"/>
    </source>
</evidence>
<dbReference type="InterPro" id="IPR000337">
    <property type="entry name" value="GPCR_3"/>
</dbReference>
<dbReference type="GO" id="GO:0004965">
    <property type="term" value="F:G protein-coupled GABA receptor activity"/>
    <property type="evidence" value="ECO:0007669"/>
    <property type="project" value="InterPro"/>
</dbReference>
<dbReference type="PANTHER" id="PTHR10519">
    <property type="entry name" value="GABA-B RECEPTOR"/>
    <property type="match status" value="1"/>
</dbReference>
<comment type="caution">
    <text evidence="12">The sequence shown here is derived from an EMBL/GenBank/DDBJ whole genome shotgun (WGS) entry which is preliminary data.</text>
</comment>
<feature type="domain" description="G-protein coupled receptors family 3 profile" evidence="10">
    <location>
        <begin position="528"/>
        <end position="674"/>
    </location>
</feature>
<keyword evidence="13" id="KW-1185">Reference proteome</keyword>
<accession>A0A9N8EBP3</accession>
<gene>
    <name evidence="12" type="ORF">SEMRO_934_G221900.1</name>
</gene>
<dbReference type="Proteomes" id="UP001153069">
    <property type="component" value="Unassembled WGS sequence"/>
</dbReference>
<evidence type="ECO:0000256" key="2">
    <source>
        <dbReference type="ARBA" id="ARBA00022692"/>
    </source>
</evidence>
<dbReference type="AlphaFoldDB" id="A0A9N8EBP3"/>
<evidence type="ECO:0000256" key="5">
    <source>
        <dbReference type="ARBA" id="ARBA00023136"/>
    </source>
</evidence>
<evidence type="ECO:0000256" key="9">
    <source>
        <dbReference type="SAM" id="Phobius"/>
    </source>
</evidence>
<sequence>MLRYLPALEAYRTNPENWNAFTRSNATASTVDVIANESPLMLLPTTSNSFDFQSMDGKSICHMIEMNRFTMQRGPQRLNFPSSYPLESMAAVIMAMEHLNTGNGVVVPEIEGLDERCGIRFTSEFWDTVGMEDVAMGLVVDAISQRRTPAQQQPCAFQGAFRSSVNIATALYTSLMGFPQVSTLTYQPELANRDIYSLYGSLNPISAALPFLQFITQVLGIQHMAVIYPDTGSGLSWANPLREAAARHYPDFVLELVGYTYRPDYDFNTTVQLLKETNIRYIYSVAGTVEYPQLIQEAFQQGIAGPETGYTWITWVGIAQQFLLNKEFLPDDPMFLAAQGMLIFDSTLRSIPGVGRYDAFIEERAKLAHNPEDIAYLQSKLPKNTPENYDNTFDPSILTGIGRFTGTAATLYDATVALGLGACAANTSTLLDGPTHYQGFLNVSFVGASGLIQLDPVTGTRDATSNLYALTNMVPTPSTASGNMTYTEVKTHYYDQGQWVKLEEMVFSDGSNTPPPAIPPITVDTHSISSGLRAVGLVMGTLAILSAVGGAIWTILAREQRIVKASQPIFLLLICAGVLLMSLAIIPMSIDDNVVDDPDAACATIPWLLSLGWCVTFSALFSKTRRVNIIFHNPGFRRVKVNAIDVMIPMGVLLLLNVIVLAIWNTMSLVDPVNPLDNVSRIMCGPF</sequence>
<keyword evidence="7" id="KW-0325">Glycoprotein</keyword>
<organism evidence="12 13">
    <name type="scientific">Seminavis robusta</name>
    <dbReference type="NCBI Taxonomy" id="568900"/>
    <lineage>
        <taxon>Eukaryota</taxon>
        <taxon>Sar</taxon>
        <taxon>Stramenopiles</taxon>
        <taxon>Ochrophyta</taxon>
        <taxon>Bacillariophyta</taxon>
        <taxon>Bacillariophyceae</taxon>
        <taxon>Bacillariophycidae</taxon>
        <taxon>Naviculales</taxon>
        <taxon>Naviculaceae</taxon>
        <taxon>Seminavis</taxon>
    </lineage>
</organism>
<evidence type="ECO:0000256" key="1">
    <source>
        <dbReference type="ARBA" id="ARBA00004141"/>
    </source>
</evidence>
<evidence type="ECO:0000259" key="10">
    <source>
        <dbReference type="Pfam" id="PF00003"/>
    </source>
</evidence>
<dbReference type="GO" id="GO:0038039">
    <property type="term" value="C:G protein-coupled receptor heterodimeric complex"/>
    <property type="evidence" value="ECO:0007669"/>
    <property type="project" value="TreeGrafter"/>
</dbReference>
<name>A0A9N8EBP3_9STRA</name>
<keyword evidence="4" id="KW-0297">G-protein coupled receptor</keyword>
<dbReference type="Pfam" id="PF00003">
    <property type="entry name" value="7tm_3"/>
    <property type="match status" value="1"/>
</dbReference>
<feature type="domain" description="Receptor ligand binding region" evidence="11">
    <location>
        <begin position="146"/>
        <end position="461"/>
    </location>
</feature>
<evidence type="ECO:0000256" key="4">
    <source>
        <dbReference type="ARBA" id="ARBA00023040"/>
    </source>
</evidence>
<feature type="transmembrane region" description="Helical" evidence="9">
    <location>
        <begin position="534"/>
        <end position="557"/>
    </location>
</feature>
<evidence type="ECO:0000256" key="3">
    <source>
        <dbReference type="ARBA" id="ARBA00022989"/>
    </source>
</evidence>
<evidence type="ECO:0000256" key="8">
    <source>
        <dbReference type="ARBA" id="ARBA00023224"/>
    </source>
</evidence>
<dbReference type="EMBL" id="CAICTM010000932">
    <property type="protein sequence ID" value="CAB9518437.1"/>
    <property type="molecule type" value="Genomic_DNA"/>
</dbReference>
<comment type="subcellular location">
    <subcellularLocation>
        <location evidence="1">Membrane</location>
        <topology evidence="1">Multi-pass membrane protein</topology>
    </subcellularLocation>
</comment>
<feature type="transmembrane region" description="Helical" evidence="9">
    <location>
        <begin position="605"/>
        <end position="622"/>
    </location>
</feature>
<dbReference type="OrthoDB" id="53895at2759"/>
<proteinExistence type="predicted"/>
<keyword evidence="5 9" id="KW-0472">Membrane</keyword>
<keyword evidence="8" id="KW-0807">Transducer</keyword>
<dbReference type="InterPro" id="IPR001828">
    <property type="entry name" value="ANF_lig-bd_rcpt"/>
</dbReference>
<evidence type="ECO:0000313" key="13">
    <source>
        <dbReference type="Proteomes" id="UP001153069"/>
    </source>
</evidence>
<dbReference type="InterPro" id="IPR017978">
    <property type="entry name" value="GPCR_3_C"/>
</dbReference>
<keyword evidence="6 12" id="KW-0675">Receptor</keyword>
<keyword evidence="2 9" id="KW-0812">Transmembrane</keyword>
<protein>
    <submittedName>
        <fullName evidence="12">Acid type B receptor subunit 2</fullName>
    </submittedName>
</protein>
<evidence type="ECO:0000259" key="11">
    <source>
        <dbReference type="Pfam" id="PF01094"/>
    </source>
</evidence>
<dbReference type="SUPFAM" id="SSF53822">
    <property type="entry name" value="Periplasmic binding protein-like I"/>
    <property type="match status" value="1"/>
</dbReference>
<feature type="transmembrane region" description="Helical" evidence="9">
    <location>
        <begin position="569"/>
        <end position="590"/>
    </location>
</feature>
<keyword evidence="3 9" id="KW-1133">Transmembrane helix</keyword>
<evidence type="ECO:0000256" key="6">
    <source>
        <dbReference type="ARBA" id="ARBA00023170"/>
    </source>
</evidence>
<reference evidence="12" key="1">
    <citation type="submission" date="2020-06" db="EMBL/GenBank/DDBJ databases">
        <authorList>
            <consortium name="Plant Systems Biology data submission"/>
        </authorList>
    </citation>
    <scope>NUCLEOTIDE SEQUENCE</scope>
    <source>
        <strain evidence="12">D6</strain>
    </source>
</reference>
<dbReference type="InterPro" id="IPR028082">
    <property type="entry name" value="Peripla_BP_I"/>
</dbReference>
<evidence type="ECO:0000256" key="7">
    <source>
        <dbReference type="ARBA" id="ARBA00023180"/>
    </source>
</evidence>
<dbReference type="Gene3D" id="3.40.50.2300">
    <property type="match status" value="2"/>
</dbReference>
<dbReference type="Pfam" id="PF01094">
    <property type="entry name" value="ANF_receptor"/>
    <property type="match status" value="1"/>
</dbReference>
<feature type="transmembrane region" description="Helical" evidence="9">
    <location>
        <begin position="643"/>
        <end position="664"/>
    </location>
</feature>
<dbReference type="PRINTS" id="PR00248">
    <property type="entry name" value="GPCRMGR"/>
</dbReference>